<sequence length="61" mass="7000">MAAVGVAWKPAAKEVSLEIERLKKEPKELEKAKFKVDTRYAMRVRGPHMVGWIPGRRRPCP</sequence>
<evidence type="ECO:0000313" key="1">
    <source>
        <dbReference type="EMBL" id="KAF0920517.1"/>
    </source>
</evidence>
<organism evidence="1 2">
    <name type="scientific">Oryza meyeriana var. granulata</name>
    <dbReference type="NCBI Taxonomy" id="110450"/>
    <lineage>
        <taxon>Eukaryota</taxon>
        <taxon>Viridiplantae</taxon>
        <taxon>Streptophyta</taxon>
        <taxon>Embryophyta</taxon>
        <taxon>Tracheophyta</taxon>
        <taxon>Spermatophyta</taxon>
        <taxon>Magnoliopsida</taxon>
        <taxon>Liliopsida</taxon>
        <taxon>Poales</taxon>
        <taxon>Poaceae</taxon>
        <taxon>BOP clade</taxon>
        <taxon>Oryzoideae</taxon>
        <taxon>Oryzeae</taxon>
        <taxon>Oryzinae</taxon>
        <taxon>Oryza</taxon>
        <taxon>Oryza meyeriana</taxon>
    </lineage>
</organism>
<dbReference type="Proteomes" id="UP000479710">
    <property type="component" value="Unassembled WGS sequence"/>
</dbReference>
<evidence type="ECO:0000313" key="2">
    <source>
        <dbReference type="Proteomes" id="UP000479710"/>
    </source>
</evidence>
<protein>
    <submittedName>
        <fullName evidence="1">Uncharacterized protein</fullName>
    </submittedName>
</protein>
<dbReference type="EMBL" id="SPHZ02000005">
    <property type="protein sequence ID" value="KAF0920517.1"/>
    <property type="molecule type" value="Genomic_DNA"/>
</dbReference>
<proteinExistence type="predicted"/>
<gene>
    <name evidence="1" type="ORF">E2562_035540</name>
</gene>
<comment type="caution">
    <text evidence="1">The sequence shown here is derived from an EMBL/GenBank/DDBJ whole genome shotgun (WGS) entry which is preliminary data.</text>
</comment>
<accession>A0A6G1E728</accession>
<dbReference type="AlphaFoldDB" id="A0A6G1E728"/>
<name>A0A6G1E728_9ORYZ</name>
<keyword evidence="2" id="KW-1185">Reference proteome</keyword>
<reference evidence="1 2" key="1">
    <citation type="submission" date="2019-11" db="EMBL/GenBank/DDBJ databases">
        <title>Whole genome sequence of Oryza granulata.</title>
        <authorList>
            <person name="Li W."/>
        </authorList>
    </citation>
    <scope>NUCLEOTIDE SEQUENCE [LARGE SCALE GENOMIC DNA]</scope>
    <source>
        <strain evidence="2">cv. Menghai</strain>
        <tissue evidence="1">Leaf</tissue>
    </source>
</reference>